<comment type="caution">
    <text evidence="4">The sequence shown here is derived from an EMBL/GenBank/DDBJ whole genome shotgun (WGS) entry which is preliminary data.</text>
</comment>
<evidence type="ECO:0000256" key="2">
    <source>
        <dbReference type="ARBA" id="ARBA00022741"/>
    </source>
</evidence>
<keyword evidence="5" id="KW-1185">Reference proteome</keyword>
<reference evidence="4 5" key="1">
    <citation type="submission" date="2024-02" db="EMBL/GenBank/DDBJ databases">
        <title>Chromosome-level genome assembly of the Eurasian Minnow (Phoxinus phoxinus).</title>
        <authorList>
            <person name="Oriowo T.O."/>
            <person name="Martin S."/>
            <person name="Stange M."/>
            <person name="Chrysostomakis Y."/>
            <person name="Brown T."/>
            <person name="Winkler S."/>
            <person name="Kukowka S."/>
            <person name="Myers E.W."/>
            <person name="Bohne A."/>
        </authorList>
    </citation>
    <scope>NUCLEOTIDE SEQUENCE [LARGE SCALE GENOMIC DNA]</scope>
    <source>
        <strain evidence="4">ZFMK-TIS-60720</strain>
        <tissue evidence="4">Whole Organism</tissue>
    </source>
</reference>
<protein>
    <recommendedName>
        <fullName evidence="3">AIG1-type G domain-containing protein</fullName>
    </recommendedName>
</protein>
<dbReference type="EMBL" id="JAYKXH010000003">
    <property type="protein sequence ID" value="KAK7173383.1"/>
    <property type="molecule type" value="Genomic_DNA"/>
</dbReference>
<evidence type="ECO:0000256" key="1">
    <source>
        <dbReference type="ARBA" id="ARBA00008535"/>
    </source>
</evidence>
<keyword evidence="2" id="KW-0547">Nucleotide-binding</keyword>
<feature type="domain" description="AIG1-type G" evidence="3">
    <location>
        <begin position="182"/>
        <end position="361"/>
    </location>
</feature>
<dbReference type="Pfam" id="PF04548">
    <property type="entry name" value="AIG1"/>
    <property type="match status" value="1"/>
</dbReference>
<dbReference type="PANTHER" id="PTHR34488">
    <property type="entry name" value="SI:CH211-245H14.1-RELATED"/>
    <property type="match status" value="1"/>
</dbReference>
<dbReference type="Proteomes" id="UP001364617">
    <property type="component" value="Unassembled WGS sequence"/>
</dbReference>
<accession>A0AAN9DJM4</accession>
<evidence type="ECO:0000313" key="5">
    <source>
        <dbReference type="Proteomes" id="UP001364617"/>
    </source>
</evidence>
<dbReference type="GO" id="GO:0005525">
    <property type="term" value="F:GTP binding"/>
    <property type="evidence" value="ECO:0007669"/>
    <property type="project" value="InterPro"/>
</dbReference>
<proteinExistence type="inferred from homology"/>
<dbReference type="InterPro" id="IPR027417">
    <property type="entry name" value="P-loop_NTPase"/>
</dbReference>
<dbReference type="AlphaFoldDB" id="A0AAN9DJM4"/>
<sequence>MEQKTYTSGGHQCTDVAMIEEPRDELPTITGNTYFILLPGKNLKPQEDIIRNALQQISGLQEVFTVAECDVLLVVSIIVSRTGTDIDAAVNELNARSESKPAVFMVLHHTFDPEKIVPDSRRYVTRSNTLTIDLLFNEDEGFLKCVRNNEALEGIKQWLQPEDRRAETEMPKKAYVCETELMLVLLGMPGSEKTAVAHMIFGREESQANASSAALKMITAENGVADERPVAVINTPDWFGSGFSLEKMKQNIKFCTRLASPGPYAFLLVIPANQFIKDESEIVKNMKDVFEESCWERLMLVLTVSDEHEKLKIEKHKFLVEKCGNWFHALNISETGSRPQVSELLKKVEKMVAGNRESSNTSSCIFM</sequence>
<dbReference type="SUPFAM" id="SSF52540">
    <property type="entry name" value="P-loop containing nucleoside triphosphate hydrolases"/>
    <property type="match status" value="1"/>
</dbReference>
<organism evidence="4 5">
    <name type="scientific">Phoxinus phoxinus</name>
    <name type="common">Eurasian minnow</name>
    <dbReference type="NCBI Taxonomy" id="58324"/>
    <lineage>
        <taxon>Eukaryota</taxon>
        <taxon>Metazoa</taxon>
        <taxon>Chordata</taxon>
        <taxon>Craniata</taxon>
        <taxon>Vertebrata</taxon>
        <taxon>Euteleostomi</taxon>
        <taxon>Actinopterygii</taxon>
        <taxon>Neopterygii</taxon>
        <taxon>Teleostei</taxon>
        <taxon>Ostariophysi</taxon>
        <taxon>Cypriniformes</taxon>
        <taxon>Leuciscidae</taxon>
        <taxon>Phoxininae</taxon>
        <taxon>Phoxinus</taxon>
    </lineage>
</organism>
<evidence type="ECO:0000313" key="4">
    <source>
        <dbReference type="EMBL" id="KAK7173383.1"/>
    </source>
</evidence>
<dbReference type="PANTHER" id="PTHR34488:SF1">
    <property type="entry name" value="SI:CH211-245H14.1-RELATED"/>
    <property type="match status" value="1"/>
</dbReference>
<comment type="similarity">
    <text evidence="1">Belongs to the TRAFAC class TrmE-Era-EngA-EngB-Septin-like GTPase superfamily. AIG1/Toc34/Toc159-like paraseptin GTPase family. IAN subfamily.</text>
</comment>
<gene>
    <name evidence="4" type="ORF">R3I93_003263</name>
</gene>
<dbReference type="InterPro" id="IPR006703">
    <property type="entry name" value="G_AIG1"/>
</dbReference>
<name>A0AAN9DJM4_9TELE</name>
<dbReference type="Gene3D" id="3.40.50.300">
    <property type="entry name" value="P-loop containing nucleotide triphosphate hydrolases"/>
    <property type="match status" value="1"/>
</dbReference>
<evidence type="ECO:0000259" key="3">
    <source>
        <dbReference type="Pfam" id="PF04548"/>
    </source>
</evidence>